<evidence type="ECO:0008006" key="3">
    <source>
        <dbReference type="Google" id="ProtNLM"/>
    </source>
</evidence>
<accession>A0A0F3M6V3</accession>
<protein>
    <recommendedName>
        <fullName evidence="3">Conjugative transfer protein</fullName>
    </recommendedName>
</protein>
<dbReference type="InterPro" id="IPR007973">
    <property type="entry name" value="Pilus_assembly_TraE"/>
</dbReference>
<dbReference type="Pfam" id="PF05309">
    <property type="entry name" value="TraE"/>
    <property type="match status" value="1"/>
</dbReference>
<proteinExistence type="predicted"/>
<comment type="caution">
    <text evidence="1">The sequence shown here is derived from an EMBL/GenBank/DDBJ whole genome shotgun (WGS) entry which is preliminary data.</text>
</comment>
<gene>
    <name evidence="1" type="ORF">OTSGILL_2476</name>
</gene>
<evidence type="ECO:0000313" key="2">
    <source>
        <dbReference type="Proteomes" id="UP000033769"/>
    </source>
</evidence>
<dbReference type="AlphaFoldDB" id="A0A0F3M6V3"/>
<name>A0A0F3M6V3_ORITS</name>
<reference evidence="1 2" key="1">
    <citation type="submission" date="2015-02" db="EMBL/GenBank/DDBJ databases">
        <title>Genome Sequencing of Rickettsiales.</title>
        <authorList>
            <person name="Daugherty S.C."/>
            <person name="Su Q."/>
            <person name="Abolude K."/>
            <person name="Beier-Sexton M."/>
            <person name="Carlyon J.A."/>
            <person name="Carter R."/>
            <person name="Day N.P."/>
            <person name="Dumler S.J."/>
            <person name="Dyachenko V."/>
            <person name="Godinez A."/>
            <person name="Kurtti T.J."/>
            <person name="Lichay M."/>
            <person name="Mullins K.E."/>
            <person name="Ott S."/>
            <person name="Pappas-Brown V."/>
            <person name="Paris D.H."/>
            <person name="Patel P."/>
            <person name="Richards A.L."/>
            <person name="Sadzewicz L."/>
            <person name="Sears K."/>
            <person name="Seidman D."/>
            <person name="Sengamalay N."/>
            <person name="Stenos J."/>
            <person name="Tallon L.J."/>
            <person name="Vincent G."/>
            <person name="Fraser C.M."/>
            <person name="Munderloh U."/>
            <person name="Dunning-Hotopp J.C."/>
        </authorList>
    </citation>
    <scope>NUCLEOTIDE SEQUENCE [LARGE SCALE GENOMIC DNA]</scope>
    <source>
        <strain evidence="1 2">Gilliam</strain>
    </source>
</reference>
<evidence type="ECO:0000313" key="1">
    <source>
        <dbReference type="EMBL" id="KJV51202.1"/>
    </source>
</evidence>
<dbReference type="EMBL" id="LANO01000052">
    <property type="protein sequence ID" value="KJV51202.1"/>
    <property type="molecule type" value="Genomic_DNA"/>
</dbReference>
<sequence length="92" mass="10462">MASSNTESLNKFFHDHLQFVKGSNVSSVFFSKKIEVINDGVLISGTLRYWFSDSKHIAVDKTYLLTYKRTPNYLLLLTGVKENGIKNGVLEF</sequence>
<organism evidence="1 2">
    <name type="scientific">Orientia tsutsugamushi str. Gilliam</name>
    <dbReference type="NCBI Taxonomy" id="1359184"/>
    <lineage>
        <taxon>Bacteria</taxon>
        <taxon>Pseudomonadati</taxon>
        <taxon>Pseudomonadota</taxon>
        <taxon>Alphaproteobacteria</taxon>
        <taxon>Rickettsiales</taxon>
        <taxon>Rickettsiaceae</taxon>
        <taxon>Rickettsieae</taxon>
        <taxon>Orientia</taxon>
    </lineage>
</organism>
<dbReference type="PATRIC" id="fig|1359184.3.peg.2391"/>
<dbReference type="Proteomes" id="UP000033769">
    <property type="component" value="Unassembled WGS sequence"/>
</dbReference>